<dbReference type="Gene3D" id="1.10.238.10">
    <property type="entry name" value="EF-hand"/>
    <property type="match status" value="2"/>
</dbReference>
<dbReference type="EMBL" id="KL446954">
    <property type="protein sequence ID" value="KEG00802.1"/>
    <property type="molecule type" value="Genomic_DNA"/>
</dbReference>
<dbReference type="InterPro" id="IPR011992">
    <property type="entry name" value="EF-hand-dom_pair"/>
</dbReference>
<reference evidence="10 11" key="1">
    <citation type="submission" date="2013-02" db="EMBL/GenBank/DDBJ databases">
        <title>The Genome Sequence of Plasmodium vinckei vinckei.</title>
        <authorList>
            <consortium name="The Broad Institute Genome Sequencing Platform"/>
            <consortium name="The Broad Institute Genome Sequencing Center for Infectious Disease"/>
            <person name="Neafsey D."/>
            <person name="Cheeseman I."/>
            <person name="Volkman S."/>
            <person name="Adams J."/>
            <person name="Walker B."/>
            <person name="Young S.K."/>
            <person name="Zeng Q."/>
            <person name="Gargeya S."/>
            <person name="Fitzgerald M."/>
            <person name="Haas B."/>
            <person name="Abouelleil A."/>
            <person name="Alvarado L."/>
            <person name="Arachchi H.M."/>
            <person name="Berlin A.M."/>
            <person name="Chapman S.B."/>
            <person name="Dewar J."/>
            <person name="Goldberg J."/>
            <person name="Griggs A."/>
            <person name="Gujja S."/>
            <person name="Hansen M."/>
            <person name="Howarth C."/>
            <person name="Imamovic A."/>
            <person name="Larimer J."/>
            <person name="McCowan C."/>
            <person name="Murphy C."/>
            <person name="Neiman D."/>
            <person name="Pearson M."/>
            <person name="Priest M."/>
            <person name="Roberts A."/>
            <person name="Saif S."/>
            <person name="Shea T."/>
            <person name="Sisk P."/>
            <person name="Sykes S."/>
            <person name="Wortman J."/>
            <person name="Nusbaum C."/>
            <person name="Birren B."/>
        </authorList>
    </citation>
    <scope>NUCLEOTIDE SEQUENCE [LARGE SCALE GENOMIC DNA]</scope>
    <source>
        <strain evidence="11">vinckei</strain>
    </source>
</reference>
<dbReference type="GO" id="GO:0016460">
    <property type="term" value="C:myosin II complex"/>
    <property type="evidence" value="ECO:0007669"/>
    <property type="project" value="TreeGrafter"/>
</dbReference>
<evidence type="ECO:0000256" key="7">
    <source>
        <dbReference type="ARBA" id="ARBA00022989"/>
    </source>
</evidence>
<name>A0A081IAU4_PLAVN</name>
<accession>A0A081IAU4</accession>
<keyword evidence="4" id="KW-0479">Metal-binding</keyword>
<dbReference type="InterPro" id="IPR029008">
    <property type="entry name" value="EMC6-like"/>
</dbReference>
<dbReference type="Proteomes" id="UP000030681">
    <property type="component" value="Unassembled WGS sequence"/>
</dbReference>
<evidence type="ECO:0000256" key="8">
    <source>
        <dbReference type="ARBA" id="ARBA00023136"/>
    </source>
</evidence>
<dbReference type="GO" id="GO:0046872">
    <property type="term" value="F:metal ion binding"/>
    <property type="evidence" value="ECO:0007669"/>
    <property type="project" value="UniProtKB-KW"/>
</dbReference>
<evidence type="ECO:0008006" key="12">
    <source>
        <dbReference type="Google" id="ProtNLM"/>
    </source>
</evidence>
<gene>
    <name evidence="10" type="ORF">YYE_04248</name>
</gene>
<evidence type="ECO:0000256" key="3">
    <source>
        <dbReference type="ARBA" id="ARBA00022692"/>
    </source>
</evidence>
<evidence type="ECO:0000256" key="6">
    <source>
        <dbReference type="ARBA" id="ARBA00022824"/>
    </source>
</evidence>
<dbReference type="AlphaFoldDB" id="A0A081IAU4"/>
<keyword evidence="5" id="KW-0677">Repeat</keyword>
<evidence type="ECO:0000256" key="4">
    <source>
        <dbReference type="ARBA" id="ARBA00022723"/>
    </source>
</evidence>
<evidence type="ECO:0000313" key="11">
    <source>
        <dbReference type="Proteomes" id="UP000030681"/>
    </source>
</evidence>
<keyword evidence="3 9" id="KW-0812">Transmembrane</keyword>
<dbReference type="PANTHER" id="PTHR23048">
    <property type="entry name" value="MYOSIN LIGHT CHAIN 1, 3"/>
    <property type="match status" value="1"/>
</dbReference>
<feature type="transmembrane region" description="Helical" evidence="9">
    <location>
        <begin position="35"/>
        <end position="65"/>
    </location>
</feature>
<dbReference type="GO" id="GO:0005789">
    <property type="term" value="C:endoplasmic reticulum membrane"/>
    <property type="evidence" value="ECO:0007669"/>
    <property type="project" value="UniProtKB-SubCell"/>
</dbReference>
<dbReference type="PANTHER" id="PTHR23048:SF0">
    <property type="entry name" value="CALMODULIN LIKE 3"/>
    <property type="match status" value="1"/>
</dbReference>
<comment type="similarity">
    <text evidence="2">Belongs to the EMC6 family.</text>
</comment>
<protein>
    <recommendedName>
        <fullName evidence="12">Calmodulin</fullName>
    </recommendedName>
</protein>
<sequence>MTKPAKNGSELFKKLLRDKLTKNEMDDVFFYYKQIIGIIAGVICGIVGIKGILGFLFFLIFQFFLSVALYNKKIDENYYIDNFSIVTSNLSVAIPAFVRREIEFIFNEFNKNKNGLNGNQLLYLLKSIGIYLNNDESASLLEECKTNGNLNLNNFYALMQEFYYDENIGKMLLTALQAHTKEGSKTITFAKLKHLLMTLGTGVKLTEDEIDSFLNVEFNHVKNMEISFDEFIYK</sequence>
<evidence type="ECO:0000256" key="2">
    <source>
        <dbReference type="ARBA" id="ARBA00009436"/>
    </source>
</evidence>
<keyword evidence="6" id="KW-0256">Endoplasmic reticulum</keyword>
<comment type="subcellular location">
    <subcellularLocation>
        <location evidence="1">Endoplasmic reticulum membrane</location>
        <topology evidence="1">Multi-pass membrane protein</topology>
    </subcellularLocation>
</comment>
<keyword evidence="8 9" id="KW-0472">Membrane</keyword>
<evidence type="ECO:0000256" key="5">
    <source>
        <dbReference type="ARBA" id="ARBA00022737"/>
    </source>
</evidence>
<dbReference type="Pfam" id="PF07019">
    <property type="entry name" value="EMC6"/>
    <property type="match status" value="1"/>
</dbReference>
<dbReference type="SUPFAM" id="SSF47473">
    <property type="entry name" value="EF-hand"/>
    <property type="match status" value="1"/>
</dbReference>
<dbReference type="InterPro" id="IPR050230">
    <property type="entry name" value="CALM/Myosin/TropC-like"/>
</dbReference>
<organism evidence="10 11">
    <name type="scientific">Plasmodium vinckei vinckei</name>
    <dbReference type="NCBI Taxonomy" id="54757"/>
    <lineage>
        <taxon>Eukaryota</taxon>
        <taxon>Sar</taxon>
        <taxon>Alveolata</taxon>
        <taxon>Apicomplexa</taxon>
        <taxon>Aconoidasida</taxon>
        <taxon>Haemosporida</taxon>
        <taxon>Plasmodiidae</taxon>
        <taxon>Plasmodium</taxon>
        <taxon>Plasmodium (Vinckeia)</taxon>
    </lineage>
</organism>
<proteinExistence type="inferred from homology"/>
<evidence type="ECO:0000256" key="1">
    <source>
        <dbReference type="ARBA" id="ARBA00004477"/>
    </source>
</evidence>
<keyword evidence="7 9" id="KW-1133">Transmembrane helix</keyword>
<evidence type="ECO:0000256" key="9">
    <source>
        <dbReference type="SAM" id="Phobius"/>
    </source>
</evidence>
<evidence type="ECO:0000313" key="10">
    <source>
        <dbReference type="EMBL" id="KEG00802.1"/>
    </source>
</evidence>